<dbReference type="Pfam" id="PF04773">
    <property type="entry name" value="FecR"/>
    <property type="match status" value="1"/>
</dbReference>
<proteinExistence type="predicted"/>
<keyword evidence="1" id="KW-0472">Membrane</keyword>
<dbReference type="AlphaFoldDB" id="A0A5J4R2L1"/>
<accession>A0A5J4R2L1</accession>
<name>A0A5J4R2L1_9ZZZZ</name>
<protein>
    <recommendedName>
        <fullName evidence="2">FecR protein domain-containing protein</fullName>
    </recommendedName>
</protein>
<feature type="domain" description="FecR protein" evidence="2">
    <location>
        <begin position="88"/>
        <end position="170"/>
    </location>
</feature>
<evidence type="ECO:0000256" key="1">
    <source>
        <dbReference type="SAM" id="Phobius"/>
    </source>
</evidence>
<dbReference type="PIRSF" id="PIRSF018266">
    <property type="entry name" value="FecR"/>
    <property type="match status" value="1"/>
</dbReference>
<gene>
    <name evidence="3" type="ORF">EZS27_022685</name>
</gene>
<dbReference type="EMBL" id="SNRY01001823">
    <property type="protein sequence ID" value="KAA6328417.1"/>
    <property type="molecule type" value="Genomic_DNA"/>
</dbReference>
<dbReference type="Gene3D" id="3.55.50.30">
    <property type="match status" value="1"/>
</dbReference>
<dbReference type="InterPro" id="IPR012373">
    <property type="entry name" value="Ferrdict_sens_TM"/>
</dbReference>
<keyword evidence="1" id="KW-0812">Transmembrane</keyword>
<organism evidence="3">
    <name type="scientific">termite gut metagenome</name>
    <dbReference type="NCBI Taxonomy" id="433724"/>
    <lineage>
        <taxon>unclassified sequences</taxon>
        <taxon>metagenomes</taxon>
        <taxon>organismal metagenomes</taxon>
    </lineage>
</organism>
<keyword evidence="1" id="KW-1133">Transmembrane helix</keyword>
<sequence>MSIKKEKDRITDQAWNNLHKRFEQDNLLPVEVVSRRAIMQPFIKKAVCAAVLLCLIVSVFAWLYDKNTPKTEVLTLRNGKGEPTLITTFEDGSVVYLSEQTSLEYPARFAEDKREVFLQGNAFFEVNGNGERPFIIDTKSALIEVKGTAFNIKSQDEDCFSLSVWHGEVKVTAKKDRKSVRVNAGETATLHSDVLQTLQISDFDFFDEYLTHVSFKDQSLSDIVRIINESTNSIQVKVSPELGDRLITGTFSNTSPETMVELICTVLNLQPIRQQNTIYIARSQ</sequence>
<feature type="transmembrane region" description="Helical" evidence="1">
    <location>
        <begin position="46"/>
        <end position="64"/>
    </location>
</feature>
<comment type="caution">
    <text evidence="3">The sequence shown here is derived from an EMBL/GenBank/DDBJ whole genome shotgun (WGS) entry which is preliminary data.</text>
</comment>
<dbReference type="GO" id="GO:0016989">
    <property type="term" value="F:sigma factor antagonist activity"/>
    <property type="evidence" value="ECO:0007669"/>
    <property type="project" value="TreeGrafter"/>
</dbReference>
<evidence type="ECO:0000313" key="3">
    <source>
        <dbReference type="EMBL" id="KAA6328417.1"/>
    </source>
</evidence>
<dbReference type="InterPro" id="IPR006860">
    <property type="entry name" value="FecR"/>
</dbReference>
<dbReference type="Gene3D" id="2.60.120.1440">
    <property type="match status" value="1"/>
</dbReference>
<dbReference type="PANTHER" id="PTHR30273:SF2">
    <property type="entry name" value="PROTEIN FECR"/>
    <property type="match status" value="1"/>
</dbReference>
<reference evidence="3" key="1">
    <citation type="submission" date="2019-03" db="EMBL/GenBank/DDBJ databases">
        <title>Single cell metagenomics reveals metabolic interactions within the superorganism composed of flagellate Streblomastix strix and complex community of Bacteroidetes bacteria on its surface.</title>
        <authorList>
            <person name="Treitli S.C."/>
            <person name="Kolisko M."/>
            <person name="Husnik F."/>
            <person name="Keeling P."/>
            <person name="Hampl V."/>
        </authorList>
    </citation>
    <scope>NUCLEOTIDE SEQUENCE</scope>
    <source>
        <strain evidence="3">STM</strain>
    </source>
</reference>
<dbReference type="PANTHER" id="PTHR30273">
    <property type="entry name" value="PERIPLASMIC SIGNAL SENSOR AND SIGMA FACTOR ACTIVATOR FECR-RELATED"/>
    <property type="match status" value="1"/>
</dbReference>
<evidence type="ECO:0000259" key="2">
    <source>
        <dbReference type="Pfam" id="PF04773"/>
    </source>
</evidence>